<dbReference type="OrthoDB" id="2520703at2759"/>
<comment type="caution">
    <text evidence="2">The sequence shown here is derived from an EMBL/GenBank/DDBJ whole genome shotgun (WGS) entry which is preliminary data.</text>
</comment>
<dbReference type="InterPro" id="IPR056867">
    <property type="entry name" value="LRR_15"/>
</dbReference>
<dbReference type="InterPro" id="IPR032675">
    <property type="entry name" value="LRR_dom_sf"/>
</dbReference>
<protein>
    <recommendedName>
        <fullName evidence="1">Leucine-rich repeat domain-containing protein</fullName>
    </recommendedName>
</protein>
<keyword evidence="3" id="KW-1185">Reference proteome</keyword>
<evidence type="ECO:0000259" key="1">
    <source>
        <dbReference type="Pfam" id="PF24969"/>
    </source>
</evidence>
<feature type="domain" description="Leucine-rich repeat" evidence="1">
    <location>
        <begin position="132"/>
        <end position="421"/>
    </location>
</feature>
<dbReference type="EMBL" id="JAGMUU010000026">
    <property type="protein sequence ID" value="KAH7122114.1"/>
    <property type="molecule type" value="Genomic_DNA"/>
</dbReference>
<dbReference type="AlphaFoldDB" id="A0A9P9DNG7"/>
<dbReference type="Pfam" id="PF24969">
    <property type="entry name" value="LRR_15"/>
    <property type="match status" value="1"/>
</dbReference>
<dbReference type="Gene3D" id="3.80.10.10">
    <property type="entry name" value="Ribonuclease Inhibitor"/>
    <property type="match status" value="1"/>
</dbReference>
<evidence type="ECO:0000313" key="2">
    <source>
        <dbReference type="EMBL" id="KAH7122114.1"/>
    </source>
</evidence>
<name>A0A9P9DNG7_9HYPO</name>
<evidence type="ECO:0000313" key="3">
    <source>
        <dbReference type="Proteomes" id="UP000717696"/>
    </source>
</evidence>
<accession>A0A9P9DNG7</accession>
<dbReference type="Proteomes" id="UP000717696">
    <property type="component" value="Unassembled WGS sequence"/>
</dbReference>
<reference evidence="2" key="1">
    <citation type="journal article" date="2021" name="Nat. Commun.">
        <title>Genetic determinants of endophytism in the Arabidopsis root mycobiome.</title>
        <authorList>
            <person name="Mesny F."/>
            <person name="Miyauchi S."/>
            <person name="Thiergart T."/>
            <person name="Pickel B."/>
            <person name="Atanasova L."/>
            <person name="Karlsson M."/>
            <person name="Huettel B."/>
            <person name="Barry K.W."/>
            <person name="Haridas S."/>
            <person name="Chen C."/>
            <person name="Bauer D."/>
            <person name="Andreopoulos W."/>
            <person name="Pangilinan J."/>
            <person name="LaButti K."/>
            <person name="Riley R."/>
            <person name="Lipzen A."/>
            <person name="Clum A."/>
            <person name="Drula E."/>
            <person name="Henrissat B."/>
            <person name="Kohler A."/>
            <person name="Grigoriev I.V."/>
            <person name="Martin F.M."/>
            <person name="Hacquard S."/>
        </authorList>
    </citation>
    <scope>NUCLEOTIDE SEQUENCE</scope>
    <source>
        <strain evidence="2">MPI-CAGE-AT-0021</strain>
    </source>
</reference>
<gene>
    <name evidence="2" type="ORF">B0J13DRAFT_566976</name>
</gene>
<organism evidence="2 3">
    <name type="scientific">Dactylonectria estremocensis</name>
    <dbReference type="NCBI Taxonomy" id="1079267"/>
    <lineage>
        <taxon>Eukaryota</taxon>
        <taxon>Fungi</taxon>
        <taxon>Dikarya</taxon>
        <taxon>Ascomycota</taxon>
        <taxon>Pezizomycotina</taxon>
        <taxon>Sordariomycetes</taxon>
        <taxon>Hypocreomycetidae</taxon>
        <taxon>Hypocreales</taxon>
        <taxon>Nectriaceae</taxon>
        <taxon>Dactylonectria</taxon>
    </lineage>
</organism>
<proteinExistence type="predicted"/>
<sequence>MVPQTRSHSASLLRLSPEIHANILSHLVPSSIDSIHAVLHTCKQLYELALSLSVHTFRDVGGGSLWEPAIGPSNRLKFLRYVTITKPFLAHHVKCLIFEDFTTKDSDKPETTGPRYTDEDLEKYQDLIKRTVDEEAWQREWLEDFSQAIGDAEVSLLLAACPNLEQLFFGEPYNPVHFLRVIEISTKRSLQMSGQTNAMESVTPLLRLKEFYHESIEGKYGYLVWSEYAKAFQLPRLRSYECVMANGSDHSAKAFEDFPKRSSNVDSIMLRRSCITSQVLQNMTAACKALRSFEYSRGVYHMYDHELMPRDLLEALLPHASTLEYLHVNFEDDWAKNGWEDVPDHIFMGAELRQMTALRKLVAGMQALTGMLDGQPEHIFTGELPLEVENAPRLIECVPRNLEHLEIHGCGKRILPQAQELLDLISTSDEFRNLQRVRFLFNAEKIEEDEIDLKCSSSSVQLDIVLQSDENRTYDLIRGSFQGGVSIDNVCTRIYSRDSRERWLKFRCSDQARATVNEGVLYEPGFTSSTLEDVN</sequence>